<sequence>MERISRASKAFHRNSKNLRDSPPPETPTDRSRFGSLRSSRSSRNSTHGGSQDNIKFQISAPVELISSTNMLSYTSLSLRSPSPTGKSASSIGYSPLQSQHQNSFNYPAPAAAPTSAAAAAPQRFSQKIQPKVDVVVSPRPSRYQPPSPASTIGDSVKGPLSPELGLAISDVLTPPATPPPDHIPRHSRSSIGKSAGMSISSRQSGSLQRIRSTSSLSSSISNGSSHDSYKLDNEEASQSSDSRRITSTFGTAPSSYKGSQQMPSNARPSNSPTAYNGLSLGSHSSPTTISPSTMPPPPPRVSAARRSVSNPNLKLGPKRSSSKTNPFAHELAQVSELAEDMGLDFVDNDVMVRKGLQKFSAQDYLAVIRDVALYPIEFDYEQVSSPIVTSPVVPLVPERRRKPAVTIPDRRHAIPMPHMISPQPVAGQSIAVGGWI</sequence>
<feature type="region of interest" description="Disordered" evidence="1">
    <location>
        <begin position="1"/>
        <end position="54"/>
    </location>
</feature>
<dbReference type="Proteomes" id="UP000479691">
    <property type="component" value="Unassembled WGS sequence"/>
</dbReference>
<feature type="compositionally biased region" description="Low complexity" evidence="1">
    <location>
        <begin position="212"/>
        <end position="226"/>
    </location>
</feature>
<feature type="region of interest" description="Disordered" evidence="1">
    <location>
        <begin position="137"/>
        <end position="326"/>
    </location>
</feature>
<feature type="region of interest" description="Disordered" evidence="1">
    <location>
        <begin position="77"/>
        <end position="110"/>
    </location>
</feature>
<protein>
    <submittedName>
        <fullName evidence="2">Uncharacterized protein</fullName>
    </submittedName>
</protein>
<name>A0A6G1MBR2_ORBOL</name>
<proteinExistence type="predicted"/>
<feature type="compositionally biased region" description="Polar residues" evidence="1">
    <location>
        <begin position="77"/>
        <end position="105"/>
    </location>
</feature>
<evidence type="ECO:0000313" key="2">
    <source>
        <dbReference type="EMBL" id="KAF3162303.1"/>
    </source>
</evidence>
<feature type="compositionally biased region" description="Polar residues" evidence="1">
    <location>
        <begin position="236"/>
        <end position="281"/>
    </location>
</feature>
<dbReference type="EMBL" id="JAABOE010000133">
    <property type="protein sequence ID" value="KAF3162303.1"/>
    <property type="molecule type" value="Genomic_DNA"/>
</dbReference>
<organism evidence="2 3">
    <name type="scientific">Orbilia oligospora</name>
    <name type="common">Nematode-trapping fungus</name>
    <name type="synonym">Arthrobotrys oligospora</name>
    <dbReference type="NCBI Taxonomy" id="2813651"/>
    <lineage>
        <taxon>Eukaryota</taxon>
        <taxon>Fungi</taxon>
        <taxon>Dikarya</taxon>
        <taxon>Ascomycota</taxon>
        <taxon>Pezizomycotina</taxon>
        <taxon>Orbiliomycetes</taxon>
        <taxon>Orbiliales</taxon>
        <taxon>Orbiliaceae</taxon>
        <taxon>Orbilia</taxon>
    </lineage>
</organism>
<feature type="compositionally biased region" description="Low complexity" evidence="1">
    <location>
        <begin position="33"/>
        <end position="50"/>
    </location>
</feature>
<accession>A0A6G1MBR2</accession>
<dbReference type="AlphaFoldDB" id="A0A6G1MBR2"/>
<evidence type="ECO:0000313" key="3">
    <source>
        <dbReference type="Proteomes" id="UP000479691"/>
    </source>
</evidence>
<comment type="caution">
    <text evidence="2">The sequence shown here is derived from an EMBL/GenBank/DDBJ whole genome shotgun (WGS) entry which is preliminary data.</text>
</comment>
<gene>
    <name evidence="2" type="ORF">TWF788_002035</name>
</gene>
<feature type="compositionally biased region" description="Low complexity" evidence="1">
    <location>
        <begin position="282"/>
        <end position="292"/>
    </location>
</feature>
<evidence type="ECO:0000256" key="1">
    <source>
        <dbReference type="SAM" id="MobiDB-lite"/>
    </source>
</evidence>
<reference evidence="2 3" key="1">
    <citation type="submission" date="2019-06" db="EMBL/GenBank/DDBJ databases">
        <authorList>
            <person name="Palmer J.M."/>
        </authorList>
    </citation>
    <scope>NUCLEOTIDE SEQUENCE [LARGE SCALE GENOMIC DNA]</scope>
    <source>
        <strain evidence="2 3">TWF788</strain>
    </source>
</reference>
<feature type="compositionally biased region" description="Low complexity" evidence="1">
    <location>
        <begin position="301"/>
        <end position="311"/>
    </location>
</feature>
<feature type="compositionally biased region" description="Polar residues" evidence="1">
    <location>
        <begin position="189"/>
        <end position="211"/>
    </location>
</feature>